<name>A0ABX7P897_9BACT</name>
<dbReference type="RefSeq" id="WP_206728185.1">
    <property type="nucleotide sequence ID" value="NZ_CP071090.1"/>
</dbReference>
<protein>
    <submittedName>
        <fullName evidence="1">Uncharacterized protein</fullName>
    </submittedName>
</protein>
<dbReference type="EMBL" id="CP071090">
    <property type="protein sequence ID" value="QSQ26640.1"/>
    <property type="molecule type" value="Genomic_DNA"/>
</dbReference>
<organism evidence="1 2">
    <name type="scientific">Pyxidicoccus parkwayensis</name>
    <dbReference type="NCBI Taxonomy" id="2813578"/>
    <lineage>
        <taxon>Bacteria</taxon>
        <taxon>Pseudomonadati</taxon>
        <taxon>Myxococcota</taxon>
        <taxon>Myxococcia</taxon>
        <taxon>Myxococcales</taxon>
        <taxon>Cystobacterineae</taxon>
        <taxon>Myxococcaceae</taxon>
        <taxon>Pyxidicoccus</taxon>
    </lineage>
</organism>
<evidence type="ECO:0000313" key="2">
    <source>
        <dbReference type="Proteomes" id="UP000662747"/>
    </source>
</evidence>
<gene>
    <name evidence="1" type="ORF">JY651_17650</name>
</gene>
<dbReference type="SUPFAM" id="SSF63829">
    <property type="entry name" value="Calcium-dependent phosphotriesterase"/>
    <property type="match status" value="1"/>
</dbReference>
<keyword evidence="2" id="KW-1185">Reference proteome</keyword>
<evidence type="ECO:0000313" key="1">
    <source>
        <dbReference type="EMBL" id="QSQ26640.1"/>
    </source>
</evidence>
<accession>A0ABX7P897</accession>
<sequence length="418" mass="45190">MFSSIVQFQRAFARISLAAVLMGLVVTLPGVAGAQTWQTLLDDNTANASWSHMTAFDDGSAALVSRDYLPGYTGAGVFFRRLQGGYWSTPERIDGGLPTYNGRTAEVMGRVFVGSANKSSLSAAPVVVIISARYSRTILDADGNLYALFVRRWNAGQWSSWTRITPVGNVNDVSADVDCQGRVWYTWNDGDNLINGQYRLSSYHLASGTSGTVYTLDAASRTLTWRSTSLVIAPDAIWVTYRAPDGIYARRLANQGAGPLEPRIAVQTGFPEGQMSAWVDGTLWVATDNPLRLYRLSGGAFVQESISGLPSYYEETESSIESITHYLPVVAQRPGSGLVLVAVRQHHFEDWVNSSNDFDESALVAVERSSSGVWSGPTTLDPAESWSEIGNAAATSAAGLFIGGTKSSGALFLQRRLP</sequence>
<proteinExistence type="predicted"/>
<dbReference type="Proteomes" id="UP000662747">
    <property type="component" value="Chromosome"/>
</dbReference>
<reference evidence="1 2" key="1">
    <citation type="submission" date="2021-02" db="EMBL/GenBank/DDBJ databases">
        <title>De Novo genome assembly of isolated myxobacteria.</title>
        <authorList>
            <person name="Stevens D.C."/>
        </authorList>
    </citation>
    <scope>NUCLEOTIDE SEQUENCE [LARGE SCALE GENOMIC DNA]</scope>
    <source>
        <strain evidence="2">SCPEA02</strain>
    </source>
</reference>